<gene>
    <name evidence="1" type="ORF">Y88_1293</name>
</gene>
<reference evidence="1 2" key="1">
    <citation type="journal article" date="2012" name="J. Bacteriol.">
        <title>Draft Genome Sequence of Novosphingobium nitrogenifigens Y88T.</title>
        <authorList>
            <person name="Strabala T.J."/>
            <person name="Macdonald L."/>
            <person name="Liu V."/>
            <person name="Smit A.M."/>
        </authorList>
    </citation>
    <scope>NUCLEOTIDE SEQUENCE [LARGE SCALE GENOMIC DNA]</scope>
    <source>
        <strain evidence="1 2">DSM 19370</strain>
    </source>
</reference>
<dbReference type="InterPro" id="IPR036188">
    <property type="entry name" value="FAD/NAD-bd_sf"/>
</dbReference>
<evidence type="ECO:0000313" key="2">
    <source>
        <dbReference type="Proteomes" id="UP000004728"/>
    </source>
</evidence>
<protein>
    <submittedName>
        <fullName evidence="1">Uncharacterized protein</fullName>
    </submittedName>
</protein>
<evidence type="ECO:0000313" key="1">
    <source>
        <dbReference type="EMBL" id="EGD59231.1"/>
    </source>
</evidence>
<sequence>MLAGRGVAAATAAHCLVGRGVDVKSAFGGKPAPFTPPIPARPAPVVMLGEQAQALLADVFAGHAALTDTLARGHRIARRLVCWGDETPRSFPHNGLILSGERLGAALPPPQESDSGPSAAAFTLDAVGGQGECSMRDFGSRRAAGAPVVLTEGVDSEAVQVETLDAGWLFLMPVGDGTGWLLSVGGDPDACLGQSRLVAPAIATLGNVEARFETAPRIADDLADHAGLLIGSRAVAFDPICGDGTAMAVRGGLLAGAVAAAVCGVDRPLLDPVQDGPALGAHYRAMVIAAMRRHLAASLPFYTHGGRSDWWQEEAAALAEGHAWCTRQLAEAGEPGFVLAGDRLVRRDRVA</sequence>
<comment type="caution">
    <text evidence="1">The sequence shown here is derived from an EMBL/GenBank/DDBJ whole genome shotgun (WGS) entry which is preliminary data.</text>
</comment>
<dbReference type="Gene3D" id="3.50.50.60">
    <property type="entry name" value="FAD/NAD(P)-binding domain"/>
    <property type="match status" value="1"/>
</dbReference>
<accession>F1Z7Z4</accession>
<dbReference type="Proteomes" id="UP000004728">
    <property type="component" value="Unassembled WGS sequence"/>
</dbReference>
<organism evidence="1 2">
    <name type="scientific">Novosphingobium nitrogenifigens DSM 19370</name>
    <dbReference type="NCBI Taxonomy" id="983920"/>
    <lineage>
        <taxon>Bacteria</taxon>
        <taxon>Pseudomonadati</taxon>
        <taxon>Pseudomonadota</taxon>
        <taxon>Alphaproteobacteria</taxon>
        <taxon>Sphingomonadales</taxon>
        <taxon>Sphingomonadaceae</taxon>
        <taxon>Novosphingobium</taxon>
    </lineage>
</organism>
<dbReference type="STRING" id="983920.Y88_1293"/>
<dbReference type="HOGENOM" id="CLU_847052_0_0_5"/>
<dbReference type="eggNOG" id="COG0644">
    <property type="taxonomic scope" value="Bacteria"/>
</dbReference>
<name>F1Z7Z4_9SPHN</name>
<dbReference type="EMBL" id="AEWJ01000037">
    <property type="protein sequence ID" value="EGD59231.1"/>
    <property type="molecule type" value="Genomic_DNA"/>
</dbReference>
<dbReference type="InParanoid" id="F1Z7Z4"/>
<dbReference type="AlphaFoldDB" id="F1Z7Z4"/>
<keyword evidence="2" id="KW-1185">Reference proteome</keyword>
<proteinExistence type="predicted"/>